<sequence length="208" mass="22731">MGLAGTLTARLVEVVLAVGGLLFTVLGSESEPNVVRFLLFWSLLAAAYLFVGTLRVRRERLTDPNVPPPPVTGVNARLTGRRFSFFFTVAASITGLGASLDVLAVDENSDYSGLVQGLGAFVTVCAWLLLQLGYARFYAQWTDWRFPACPYPRLIDFLYFSVTVGVSFAASDVEVRGRTVRYHVMVHSVISFLYNAIVLAIAVNIITG</sequence>
<reference evidence="2 3" key="1">
    <citation type="submission" date="2017-06" db="EMBL/GenBank/DDBJ databases">
        <authorList>
            <person name="Kim H.J."/>
            <person name="Triplett B.A."/>
        </authorList>
    </citation>
    <scope>NUCLEOTIDE SEQUENCE [LARGE SCALE GENOMIC DNA]</scope>
    <source>
        <strain evidence="2 3">CGMCC 4.5593</strain>
    </source>
</reference>
<organism evidence="2 3">
    <name type="scientific">Asanoa hainanensis</name>
    <dbReference type="NCBI Taxonomy" id="560556"/>
    <lineage>
        <taxon>Bacteria</taxon>
        <taxon>Bacillati</taxon>
        <taxon>Actinomycetota</taxon>
        <taxon>Actinomycetes</taxon>
        <taxon>Micromonosporales</taxon>
        <taxon>Micromonosporaceae</taxon>
        <taxon>Asanoa</taxon>
    </lineage>
</organism>
<dbReference type="Proteomes" id="UP000198362">
    <property type="component" value="Unassembled WGS sequence"/>
</dbReference>
<keyword evidence="3" id="KW-1185">Reference proteome</keyword>
<evidence type="ECO:0000256" key="1">
    <source>
        <dbReference type="SAM" id="Phobius"/>
    </source>
</evidence>
<dbReference type="RefSeq" id="WP_179266406.1">
    <property type="nucleotide sequence ID" value="NZ_FZPH01000013.1"/>
</dbReference>
<feature type="transmembrane region" description="Helical" evidence="1">
    <location>
        <begin position="182"/>
        <end position="206"/>
    </location>
</feature>
<keyword evidence="1" id="KW-0472">Membrane</keyword>
<feature type="transmembrane region" description="Helical" evidence="1">
    <location>
        <begin position="85"/>
        <end position="105"/>
    </location>
</feature>
<dbReference type="AlphaFoldDB" id="A0A239P213"/>
<dbReference type="InterPro" id="IPR009781">
    <property type="entry name" value="DUF1345"/>
</dbReference>
<accession>A0A239P213</accession>
<feature type="transmembrane region" description="Helical" evidence="1">
    <location>
        <begin position="34"/>
        <end position="51"/>
    </location>
</feature>
<proteinExistence type="predicted"/>
<name>A0A239P213_9ACTN</name>
<gene>
    <name evidence="2" type="ORF">SAMN05421812_11314</name>
</gene>
<keyword evidence="1" id="KW-1133">Transmembrane helix</keyword>
<evidence type="ECO:0000313" key="3">
    <source>
        <dbReference type="Proteomes" id="UP000198362"/>
    </source>
</evidence>
<protein>
    <submittedName>
        <fullName evidence="2">Uncharacterized membrane protein</fullName>
    </submittedName>
</protein>
<dbReference type="EMBL" id="FZPH01000013">
    <property type="protein sequence ID" value="SNT61157.1"/>
    <property type="molecule type" value="Genomic_DNA"/>
</dbReference>
<feature type="transmembrane region" description="Helical" evidence="1">
    <location>
        <begin position="7"/>
        <end position="28"/>
    </location>
</feature>
<keyword evidence="1" id="KW-0812">Transmembrane</keyword>
<dbReference type="Pfam" id="PF07077">
    <property type="entry name" value="DUF1345"/>
    <property type="match status" value="1"/>
</dbReference>
<feature type="transmembrane region" description="Helical" evidence="1">
    <location>
        <begin position="111"/>
        <end position="130"/>
    </location>
</feature>
<evidence type="ECO:0000313" key="2">
    <source>
        <dbReference type="EMBL" id="SNT61157.1"/>
    </source>
</evidence>